<reference evidence="1 2" key="1">
    <citation type="journal article" date="2015" name="Genome Announc.">
        <title>Expanding the biotechnology potential of lactobacilli through comparative genomics of 213 strains and associated genera.</title>
        <authorList>
            <person name="Sun Z."/>
            <person name="Harris H.M."/>
            <person name="McCann A."/>
            <person name="Guo C."/>
            <person name="Argimon S."/>
            <person name="Zhang W."/>
            <person name="Yang X."/>
            <person name="Jeffery I.B."/>
            <person name="Cooney J.C."/>
            <person name="Kagawa T.F."/>
            <person name="Liu W."/>
            <person name="Song Y."/>
            <person name="Salvetti E."/>
            <person name="Wrobel A."/>
            <person name="Rasinkangas P."/>
            <person name="Parkhill J."/>
            <person name="Rea M.C."/>
            <person name="O'Sullivan O."/>
            <person name="Ritari J."/>
            <person name="Douillard F.P."/>
            <person name="Paul Ross R."/>
            <person name="Yang R."/>
            <person name="Briner A.E."/>
            <person name="Felis G.E."/>
            <person name="de Vos W.M."/>
            <person name="Barrangou R."/>
            <person name="Klaenhammer T.R."/>
            <person name="Caufield P.W."/>
            <person name="Cui Y."/>
            <person name="Zhang H."/>
            <person name="O'Toole P.W."/>
        </authorList>
    </citation>
    <scope>NUCLEOTIDE SEQUENCE [LARGE SCALE GENOMIC DNA]</scope>
    <source>
        <strain evidence="1 2">DSM 20719</strain>
    </source>
</reference>
<evidence type="ECO:0000313" key="2">
    <source>
        <dbReference type="Proteomes" id="UP000050823"/>
    </source>
</evidence>
<proteinExistence type="predicted"/>
<evidence type="ECO:0000313" key="1">
    <source>
        <dbReference type="EMBL" id="KRM23271.1"/>
    </source>
</evidence>
<sequence length="105" mass="12050">MEEMINLITQLQATFLLENYRSETVGDILQGKFIQPVSANNFLAIDNTNEDAYAVEFKPLSQAVNWLNGKFELNDYFKGMVNEDGEVVEVQKHQTHIVIRLIECL</sequence>
<dbReference type="Proteomes" id="UP000050823">
    <property type="component" value="Unassembled WGS sequence"/>
</dbReference>
<name>A0AA89I7P6_9LACO</name>
<gene>
    <name evidence="1" type="ORF">FC90_GL000588</name>
</gene>
<dbReference type="EMBL" id="AYZB01000023">
    <property type="protein sequence ID" value="KRM23271.1"/>
    <property type="molecule type" value="Genomic_DNA"/>
</dbReference>
<comment type="caution">
    <text evidence="1">The sequence shown here is derived from an EMBL/GenBank/DDBJ whole genome shotgun (WGS) entry which is preliminary data.</text>
</comment>
<organism evidence="1 2">
    <name type="scientific">Latilactobacillus graminis DSM 20719</name>
    <dbReference type="NCBI Taxonomy" id="1423752"/>
    <lineage>
        <taxon>Bacteria</taxon>
        <taxon>Bacillati</taxon>
        <taxon>Bacillota</taxon>
        <taxon>Bacilli</taxon>
        <taxon>Lactobacillales</taxon>
        <taxon>Lactobacillaceae</taxon>
        <taxon>Latilactobacillus</taxon>
    </lineage>
</organism>
<dbReference type="AlphaFoldDB" id="A0AA89I7P6"/>
<protein>
    <submittedName>
        <fullName evidence="1">Uncharacterized protein</fullName>
    </submittedName>
</protein>
<accession>A0AA89I7P6</accession>
<dbReference type="RefSeq" id="WP_157053039.1">
    <property type="nucleotide sequence ID" value="NZ_AYZB01000023.1"/>
</dbReference>